<proteinExistence type="predicted"/>
<evidence type="ECO:0000313" key="1">
    <source>
        <dbReference type="EMBL" id="KAG6678216.1"/>
    </source>
</evidence>
<protein>
    <submittedName>
        <fullName evidence="1">Uncharacterized protein</fullName>
    </submittedName>
</protein>
<organism evidence="1 2">
    <name type="scientific">Carya illinoinensis</name>
    <name type="common">Pecan</name>
    <dbReference type="NCBI Taxonomy" id="32201"/>
    <lineage>
        <taxon>Eukaryota</taxon>
        <taxon>Viridiplantae</taxon>
        <taxon>Streptophyta</taxon>
        <taxon>Embryophyta</taxon>
        <taxon>Tracheophyta</taxon>
        <taxon>Spermatophyta</taxon>
        <taxon>Magnoliopsida</taxon>
        <taxon>eudicotyledons</taxon>
        <taxon>Gunneridae</taxon>
        <taxon>Pentapetalae</taxon>
        <taxon>rosids</taxon>
        <taxon>fabids</taxon>
        <taxon>Fagales</taxon>
        <taxon>Juglandaceae</taxon>
        <taxon>Carya</taxon>
    </lineage>
</organism>
<name>A0A922AG29_CARIL</name>
<dbReference type="Proteomes" id="UP000811246">
    <property type="component" value="Chromosome 14"/>
</dbReference>
<sequence>MYYSLHKYYFINSLSLSLSHTHTHTMGLDLSSLSPFHFSLTRLEHNFFNSEKPTQLSLSLSLSLSLQISRWLWTDLVTVRFWS</sequence>
<gene>
    <name evidence="1" type="ORF">I3842_14G069100</name>
</gene>
<evidence type="ECO:0000313" key="2">
    <source>
        <dbReference type="Proteomes" id="UP000811246"/>
    </source>
</evidence>
<accession>A0A922AG29</accession>
<comment type="caution">
    <text evidence="1">The sequence shown here is derived from an EMBL/GenBank/DDBJ whole genome shotgun (WGS) entry which is preliminary data.</text>
</comment>
<dbReference type="EMBL" id="CM031838">
    <property type="protein sequence ID" value="KAG6678216.1"/>
    <property type="molecule type" value="Genomic_DNA"/>
</dbReference>
<reference evidence="1" key="1">
    <citation type="submission" date="2021-01" db="EMBL/GenBank/DDBJ databases">
        <authorList>
            <person name="Lovell J.T."/>
            <person name="Bentley N."/>
            <person name="Bhattarai G."/>
            <person name="Jenkins J.W."/>
            <person name="Sreedasyam A."/>
            <person name="Alarcon Y."/>
            <person name="Bock C."/>
            <person name="Boston L."/>
            <person name="Carlson J."/>
            <person name="Cervantes K."/>
            <person name="Clermont K."/>
            <person name="Krom N."/>
            <person name="Kubenka K."/>
            <person name="Mamidi S."/>
            <person name="Mattison C."/>
            <person name="Monteros M."/>
            <person name="Pisani C."/>
            <person name="Plott C."/>
            <person name="Rajasekar S."/>
            <person name="Rhein H.S."/>
            <person name="Rohla C."/>
            <person name="Song M."/>
            <person name="Hilaire R.S."/>
            <person name="Shu S."/>
            <person name="Wells L."/>
            <person name="Wang X."/>
            <person name="Webber J."/>
            <person name="Heerema R.J."/>
            <person name="Klein P."/>
            <person name="Conner P."/>
            <person name="Grauke L."/>
            <person name="Grimwood J."/>
            <person name="Schmutz J."/>
            <person name="Randall J.J."/>
        </authorList>
    </citation>
    <scope>NUCLEOTIDE SEQUENCE</scope>
    <source>
        <tissue evidence="1">Leaf</tissue>
    </source>
</reference>
<dbReference type="AlphaFoldDB" id="A0A922AG29"/>